<keyword evidence="2" id="KW-1185">Reference proteome</keyword>
<reference evidence="1 2" key="1">
    <citation type="journal article" date="2016" name="PLoS Pathog.">
        <title>Biosynthesis of antibiotic leucinostatins in bio-control fungus Purpureocillium lilacinum and their inhibition on phytophthora revealed by genome mining.</title>
        <authorList>
            <person name="Wang G."/>
            <person name="Liu Z."/>
            <person name="Lin R."/>
            <person name="Li E."/>
            <person name="Mao Z."/>
            <person name="Ling J."/>
            <person name="Yang Y."/>
            <person name="Yin W.B."/>
            <person name="Xie B."/>
        </authorList>
    </citation>
    <scope>NUCLEOTIDE SEQUENCE [LARGE SCALE GENOMIC DNA]</scope>
    <source>
        <strain evidence="1">170</strain>
    </source>
</reference>
<gene>
    <name evidence="1" type="ORF">VFPPC_15452</name>
</gene>
<dbReference type="KEGG" id="pchm:VFPPC_15452"/>
<evidence type="ECO:0000313" key="1">
    <source>
        <dbReference type="EMBL" id="OAQ74380.1"/>
    </source>
</evidence>
<dbReference type="GeneID" id="28857199"/>
<sequence>MIQRSHEASELQSAIPCNSRIIMGPQTIQVHPALRSLGRVCLQSPLPPSYSNVRSDSGPVTSCGGHWHCTARTMHSPSERFPSCFLRMKARSEAVCSGWPRHSWCLVRKGAAGLCLARRLCITGQWMLVEP</sequence>
<dbReference type="Proteomes" id="UP000078397">
    <property type="component" value="Unassembled WGS sequence"/>
</dbReference>
<proteinExistence type="predicted"/>
<protein>
    <submittedName>
        <fullName evidence="1">Uncharacterized protein</fullName>
    </submittedName>
</protein>
<dbReference type="EMBL" id="LSBJ02000001">
    <property type="protein sequence ID" value="OAQ74380.1"/>
    <property type="molecule type" value="Genomic_DNA"/>
</dbReference>
<organism evidence="1 2">
    <name type="scientific">Pochonia chlamydosporia 170</name>
    <dbReference type="NCBI Taxonomy" id="1380566"/>
    <lineage>
        <taxon>Eukaryota</taxon>
        <taxon>Fungi</taxon>
        <taxon>Dikarya</taxon>
        <taxon>Ascomycota</taxon>
        <taxon>Pezizomycotina</taxon>
        <taxon>Sordariomycetes</taxon>
        <taxon>Hypocreomycetidae</taxon>
        <taxon>Hypocreales</taxon>
        <taxon>Clavicipitaceae</taxon>
        <taxon>Pochonia</taxon>
    </lineage>
</organism>
<evidence type="ECO:0000313" key="2">
    <source>
        <dbReference type="Proteomes" id="UP000078397"/>
    </source>
</evidence>
<name>A0A179GA60_METCM</name>
<dbReference type="AlphaFoldDB" id="A0A179GA60"/>
<accession>A0A179GA60</accession>
<dbReference type="RefSeq" id="XP_018150463.1">
    <property type="nucleotide sequence ID" value="XM_018293205.1"/>
</dbReference>
<comment type="caution">
    <text evidence="1">The sequence shown here is derived from an EMBL/GenBank/DDBJ whole genome shotgun (WGS) entry which is preliminary data.</text>
</comment>